<comment type="function">
    <text evidence="15">Binds to the genomic viral ssDNA, shuttles it into and out of the cell nucleus. Begomoviruses use 2 proteins to transport their DNA from cell to cell. The nuclear shuttle protein (NSP) shuttles it between nucleus and cytoplasm and the movement protein (MP) probably transports the DNA-NSP complex to the cell periphery and facilitates movement across the cell wall.</text>
</comment>
<proteinExistence type="inferred from homology"/>
<dbReference type="Pfam" id="PF00844">
    <property type="entry name" value="Gemini_coat"/>
    <property type="match status" value="1"/>
</dbReference>
<dbReference type="GO" id="GO:0046740">
    <property type="term" value="P:transport of virus in host, cell to cell"/>
    <property type="evidence" value="ECO:0007669"/>
    <property type="project" value="UniProtKB-KW"/>
</dbReference>
<evidence type="ECO:0000256" key="11">
    <source>
        <dbReference type="ARBA" id="ARBA00023031"/>
    </source>
</evidence>
<dbReference type="GO" id="GO:0005198">
    <property type="term" value="F:structural molecule activity"/>
    <property type="evidence" value="ECO:0007669"/>
    <property type="project" value="InterPro"/>
</dbReference>
<dbReference type="GO" id="GO:0051027">
    <property type="term" value="P:DNA transport"/>
    <property type="evidence" value="ECO:0007669"/>
    <property type="project" value="InterPro"/>
</dbReference>
<evidence type="ECO:0000313" key="19">
    <source>
        <dbReference type="EMBL" id="AFW99589.1"/>
    </source>
</evidence>
<keyword evidence="13" id="KW-0472">Membrane</keyword>
<comment type="similarity">
    <text evidence="4">Belongs to the begomovirus nuclear shuttle protein family.</text>
</comment>
<evidence type="ECO:0000256" key="12">
    <source>
        <dbReference type="ARBA" id="ARBA00023125"/>
    </source>
</evidence>
<keyword evidence="9" id="KW-0945">Host-virus interaction</keyword>
<keyword evidence="6" id="KW-0813">Transport</keyword>
<dbReference type="EMBL" id="JQ327849">
    <property type="protein sequence ID" value="AFW99591.1"/>
    <property type="molecule type" value="Genomic_DNA"/>
</dbReference>
<dbReference type="GO" id="GO:0042025">
    <property type="term" value="C:host cell nucleus"/>
    <property type="evidence" value="ECO:0007669"/>
    <property type="project" value="UniProtKB-SubCell"/>
</dbReference>
<evidence type="ECO:0000256" key="6">
    <source>
        <dbReference type="ARBA" id="ARBA00022448"/>
    </source>
</evidence>
<dbReference type="GO" id="GO:0019028">
    <property type="term" value="C:viral capsid"/>
    <property type="evidence" value="ECO:0007669"/>
    <property type="project" value="InterPro"/>
</dbReference>
<dbReference type="GO" id="GO:0020002">
    <property type="term" value="C:host cell plasma membrane"/>
    <property type="evidence" value="ECO:0007669"/>
    <property type="project" value="UniProtKB-SubCell"/>
</dbReference>
<keyword evidence="8" id="KW-1048">Host nucleus</keyword>
<evidence type="ECO:0000256" key="18">
    <source>
        <dbReference type="ARBA" id="ARBA00029763"/>
    </source>
</evidence>
<evidence type="ECO:0000256" key="7">
    <source>
        <dbReference type="ARBA" id="ARBA00022511"/>
    </source>
</evidence>
<name>A0A0U1WT25_9GEMI</name>
<evidence type="ECO:0000256" key="9">
    <source>
        <dbReference type="ARBA" id="ARBA00022581"/>
    </source>
</evidence>
<sequence>MSFIYFYLNFSISSSIYKRRHEREFSNHEMFNRNYRTPFKLRHSNFGYRWQPMTPSRGRLRLNKPSASRKLSYDRVEREMRTNSIVEVQHGSHMSLEKNTDVSSFVQYPVRGINGDGRCRDYIKLLKLDVSGVINIKSSNGDQSMEPGDRLSGLFILTVLLDKKPYLPEGVNKLPSFAELFGPYSAAYANIHLLDSQKPRFKVLGTIKKFVNCTSGTIYGPLKLNMPLSRRKCPLWTTFKDPDQGNCGGNYKNISKNAIVLSYAFISMHSLIVEPYFQFELKYVG</sequence>
<protein>
    <recommendedName>
        <fullName evidence="5">Nuclear shuttle protein</fullName>
    </recommendedName>
    <alternativeName>
        <fullName evidence="17">Protein BR1</fullName>
    </alternativeName>
    <alternativeName>
        <fullName evidence="18">Protein BV1</fullName>
    </alternativeName>
</protein>
<keyword evidence="14" id="KW-1035">Host cytoplasm</keyword>
<dbReference type="InterPro" id="IPR001530">
    <property type="entry name" value="Gemini_BR1"/>
</dbReference>
<dbReference type="EMBL" id="JQ327848">
    <property type="protein sequence ID" value="AFW99589.1"/>
    <property type="molecule type" value="Genomic_DNA"/>
</dbReference>
<keyword evidence="12" id="KW-0238">DNA-binding</keyword>
<evidence type="ECO:0000256" key="15">
    <source>
        <dbReference type="ARBA" id="ARBA00025176"/>
    </source>
</evidence>
<dbReference type="GO" id="GO:0003697">
    <property type="term" value="F:single-stranded DNA binding"/>
    <property type="evidence" value="ECO:0007669"/>
    <property type="project" value="InterPro"/>
</dbReference>
<keyword evidence="7" id="KW-1032">Host cell membrane</keyword>
<evidence type="ECO:0000256" key="4">
    <source>
        <dbReference type="ARBA" id="ARBA00005789"/>
    </source>
</evidence>
<accession>A0A0U1WT25</accession>
<dbReference type="GO" id="GO:0030430">
    <property type="term" value="C:host cell cytoplasm"/>
    <property type="evidence" value="ECO:0007669"/>
    <property type="project" value="UniProtKB-SubCell"/>
</dbReference>
<evidence type="ECO:0000256" key="13">
    <source>
        <dbReference type="ARBA" id="ARBA00023136"/>
    </source>
</evidence>
<evidence type="ECO:0000256" key="5">
    <source>
        <dbReference type="ARBA" id="ARBA00014908"/>
    </source>
</evidence>
<evidence type="ECO:0000256" key="10">
    <source>
        <dbReference type="ARBA" id="ARBA00022870"/>
    </source>
</evidence>
<gene>
    <name evidence="19" type="primary">BV1</name>
</gene>
<keyword evidence="11" id="KW-0916">Viral movement protein</keyword>
<evidence type="ECO:0000256" key="8">
    <source>
        <dbReference type="ARBA" id="ARBA00022562"/>
    </source>
</evidence>
<evidence type="ECO:0000256" key="1">
    <source>
        <dbReference type="ARBA" id="ARBA00004147"/>
    </source>
</evidence>
<dbReference type="PRINTS" id="PR00225">
    <property type="entry name" value="GEMCOATBR1"/>
</dbReference>
<dbReference type="InterPro" id="IPR000263">
    <property type="entry name" value="GV_A/BR1_coat"/>
</dbReference>
<comment type="subunit">
    <text evidence="16">Binds to single-stranded and double-stranded viral DNA. Interacts with the host nuclear shuttle interacting (NSI) protein. This interaction may allow NSP to recruit NSI monomers to the viral genome and thus regulate nuclear export of viral genome by NSP.</text>
</comment>
<keyword evidence="10" id="KW-1043">Host membrane</keyword>
<evidence type="ECO:0000256" key="14">
    <source>
        <dbReference type="ARBA" id="ARBA00023200"/>
    </source>
</evidence>
<comment type="subcellular location">
    <subcellularLocation>
        <location evidence="3">Host cell membrane</location>
        <topology evidence="3">Peripheral membrane protein</topology>
        <orientation evidence="3">Cytoplasmic side</orientation>
    </subcellularLocation>
    <subcellularLocation>
        <location evidence="2">Host cytoplasm</location>
    </subcellularLocation>
    <subcellularLocation>
        <location evidence="1">Host nucleus</location>
    </subcellularLocation>
</comment>
<reference evidence="19" key="1">
    <citation type="journal article" date="2012" name="Australas. Plant Dis. Notes">
        <title>First report of Mungbean yellow mosaic India virus on Lima bean affected by yellow mosaic disease in Nepal.</title>
        <authorList>
            <person name="Shahid M.S."/>
            <person name="Ikegami M."/>
            <person name="Natsuaki K.T."/>
        </authorList>
    </citation>
    <scope>NUCLEOTIDE SEQUENCE</scope>
</reference>
<dbReference type="GO" id="GO:0043657">
    <property type="term" value="C:host cell"/>
    <property type="evidence" value="ECO:0007669"/>
    <property type="project" value="InterPro"/>
</dbReference>
<evidence type="ECO:0000256" key="17">
    <source>
        <dbReference type="ARBA" id="ARBA00029578"/>
    </source>
</evidence>
<evidence type="ECO:0000256" key="2">
    <source>
        <dbReference type="ARBA" id="ARBA00004192"/>
    </source>
</evidence>
<organism evidence="19">
    <name type="scientific">Mungbean yellow mosaic India virus</name>
    <dbReference type="NCBI Taxonomy" id="223287"/>
    <lineage>
        <taxon>Viruses</taxon>
        <taxon>Monodnaviria</taxon>
        <taxon>Shotokuvirae</taxon>
        <taxon>Cressdnaviricota</taxon>
        <taxon>Repensiviricetes</taxon>
        <taxon>Geplafuvirales</taxon>
        <taxon>Geminiviridae</taxon>
        <taxon>Begomovirus</taxon>
        <taxon>Begomovirus vignaradiataindiaense</taxon>
    </lineage>
</organism>
<evidence type="ECO:0000256" key="16">
    <source>
        <dbReference type="ARBA" id="ARBA00026026"/>
    </source>
</evidence>
<evidence type="ECO:0000256" key="3">
    <source>
        <dbReference type="ARBA" id="ARBA00004501"/>
    </source>
</evidence>